<dbReference type="AlphaFoldDB" id="A0A3S5CK96"/>
<dbReference type="EMBL" id="CAAALY010023980">
    <property type="protein sequence ID" value="VEL15264.1"/>
    <property type="molecule type" value="Genomic_DNA"/>
</dbReference>
<sequence length="70" mass="8270">MLPSNYHFTNVHIRLREGQPPRIYHPRRVIDNWTPTFNSSASGRMGYGSGNDMLLKEIDRLRNRKLHYGM</sequence>
<name>A0A3S5CK96_9PLAT</name>
<keyword evidence="2" id="KW-1185">Reference proteome</keyword>
<protein>
    <submittedName>
        <fullName evidence="1">Uncharacterized protein</fullName>
    </submittedName>
</protein>
<accession>A0A3S5CK96</accession>
<organism evidence="1 2">
    <name type="scientific">Protopolystoma xenopodis</name>
    <dbReference type="NCBI Taxonomy" id="117903"/>
    <lineage>
        <taxon>Eukaryota</taxon>
        <taxon>Metazoa</taxon>
        <taxon>Spiralia</taxon>
        <taxon>Lophotrochozoa</taxon>
        <taxon>Platyhelminthes</taxon>
        <taxon>Monogenea</taxon>
        <taxon>Polyopisthocotylea</taxon>
        <taxon>Polystomatidea</taxon>
        <taxon>Polystomatidae</taxon>
        <taxon>Protopolystoma</taxon>
    </lineage>
</organism>
<gene>
    <name evidence="1" type="ORF">PXEA_LOCUS8704</name>
</gene>
<dbReference type="Proteomes" id="UP000784294">
    <property type="component" value="Unassembled WGS sequence"/>
</dbReference>
<comment type="caution">
    <text evidence="1">The sequence shown here is derived from an EMBL/GenBank/DDBJ whole genome shotgun (WGS) entry which is preliminary data.</text>
</comment>
<reference evidence="1" key="1">
    <citation type="submission" date="2018-11" db="EMBL/GenBank/DDBJ databases">
        <authorList>
            <consortium name="Pathogen Informatics"/>
        </authorList>
    </citation>
    <scope>NUCLEOTIDE SEQUENCE</scope>
</reference>
<evidence type="ECO:0000313" key="1">
    <source>
        <dbReference type="EMBL" id="VEL15264.1"/>
    </source>
</evidence>
<proteinExistence type="predicted"/>
<dbReference type="OrthoDB" id="416470at2759"/>
<evidence type="ECO:0000313" key="2">
    <source>
        <dbReference type="Proteomes" id="UP000784294"/>
    </source>
</evidence>